<evidence type="ECO:0000313" key="9">
    <source>
        <dbReference type="EMBL" id="GAB91292.1"/>
    </source>
</evidence>
<feature type="transmembrane region" description="Helical" evidence="8">
    <location>
        <begin position="132"/>
        <end position="155"/>
    </location>
</feature>
<keyword evidence="5 8" id="KW-1133">Transmembrane helix</keyword>
<dbReference type="RefSeq" id="WP_006334627.1">
    <property type="nucleotide sequence ID" value="NZ_BAHC01000126.1"/>
</dbReference>
<keyword evidence="10" id="KW-1185">Reference proteome</keyword>
<proteinExistence type="inferred from homology"/>
<feature type="transmembrane region" description="Helical" evidence="8">
    <location>
        <begin position="425"/>
        <end position="446"/>
    </location>
</feature>
<feature type="transmembrane region" description="Helical" evidence="8">
    <location>
        <begin position="231"/>
        <end position="256"/>
    </location>
</feature>
<dbReference type="EMBL" id="BAHC01000126">
    <property type="protein sequence ID" value="GAB91292.1"/>
    <property type="molecule type" value="Genomic_DNA"/>
</dbReference>
<dbReference type="Gene3D" id="1.10.4160.10">
    <property type="entry name" value="Hydantoin permease"/>
    <property type="match status" value="1"/>
</dbReference>
<keyword evidence="6 7" id="KW-0472">Membrane</keyword>
<feature type="transmembrane region" description="Helical" evidence="8">
    <location>
        <begin position="321"/>
        <end position="340"/>
    </location>
</feature>
<dbReference type="eggNOG" id="COG1457">
    <property type="taxonomic scope" value="Bacteria"/>
</dbReference>
<dbReference type="PANTHER" id="PTHR31806:SF1">
    <property type="entry name" value="PURINE-CYTOSINE PERMEASE FCY2-RELATED"/>
    <property type="match status" value="1"/>
</dbReference>
<evidence type="ECO:0000313" key="10">
    <source>
        <dbReference type="Proteomes" id="UP000008363"/>
    </source>
</evidence>
<dbReference type="InterPro" id="IPR026030">
    <property type="entry name" value="Pur-cyt_permease_Fcy2/21/22"/>
</dbReference>
<keyword evidence="4 8" id="KW-0812">Transmembrane</keyword>
<feature type="transmembrane region" description="Helical" evidence="8">
    <location>
        <begin position="346"/>
        <end position="365"/>
    </location>
</feature>
<comment type="subcellular location">
    <subcellularLocation>
        <location evidence="1">Membrane</location>
        <topology evidence="1">Multi-pass membrane protein</topology>
    </subcellularLocation>
</comment>
<evidence type="ECO:0000256" key="6">
    <source>
        <dbReference type="ARBA" id="ARBA00023136"/>
    </source>
</evidence>
<name>K6WGN2_9ACTN</name>
<sequence length="488" mass="50894">MSTTQSGIEAHSFDHIPESERSGTVGGQFKFWFMVNATLITAYTGAVGSLFGLGLPASLVAIVLGTAFGTLFQAFHGAQGPHMGLPQMIQSRVQFGSRGAVVPIAVAAIVPIGFSVFYLQTGAEAAKSLVPVSVNPIVVVLGAAAGVLAIVGYHWIVRAEGIIAYVMVINLVALTVAALTTLPVGHLLSNTAVTATGFLAQFGAAAGYQIAIAPIVSDYTRYLPHDTGTRAVSAAVFIGTSVSAIWIESLGALVSLSFPDLDVISGIRQLGDDAGFALGTLTMVVAAIVCLVTAAISLYSGSVSFLSGVESFRPIRSSRSLRIRTLIAITAAVVITGLLLPSDMLTTFSVFLSLLGYLLIPWTAVNLTDYYFVRKGLYSITDILKTDGGIYGRWGRRGLAAYLVGFIAMIPFFSTSLYTGPAAHALGGADVAFVVGLAVSSIWYVVSMRSVDLDAEAAAVEAAPLHTATIVTKPRPAELITEGASYDS</sequence>
<dbReference type="GO" id="GO:0005886">
    <property type="term" value="C:plasma membrane"/>
    <property type="evidence" value="ECO:0007669"/>
    <property type="project" value="TreeGrafter"/>
</dbReference>
<keyword evidence="3 7" id="KW-0813">Transport</keyword>
<feature type="transmembrane region" description="Helical" evidence="8">
    <location>
        <begin position="31"/>
        <end position="51"/>
    </location>
</feature>
<dbReference type="PIRSF" id="PIRSF002744">
    <property type="entry name" value="Pur-cyt_permease"/>
    <property type="match status" value="1"/>
</dbReference>
<comment type="similarity">
    <text evidence="2 7">Belongs to the purine-cytosine permease (2.A.39) family.</text>
</comment>
<accession>K6WGN2</accession>
<feature type="transmembrane region" description="Helical" evidence="8">
    <location>
        <begin position="162"/>
        <end position="186"/>
    </location>
</feature>
<evidence type="ECO:0000256" key="3">
    <source>
        <dbReference type="ARBA" id="ARBA00022448"/>
    </source>
</evidence>
<dbReference type="PANTHER" id="PTHR31806">
    <property type="entry name" value="PURINE-CYTOSINE PERMEASE FCY2-RELATED"/>
    <property type="match status" value="1"/>
</dbReference>
<evidence type="ECO:0000256" key="8">
    <source>
        <dbReference type="SAM" id="Phobius"/>
    </source>
</evidence>
<dbReference type="InterPro" id="IPR001248">
    <property type="entry name" value="Pur-cyt_permease"/>
</dbReference>
<gene>
    <name evidence="9" type="ORF">GORHZ_126_00330</name>
</gene>
<organism evidence="9 10">
    <name type="scientific">Gordonia rhizosphera NBRC 16068</name>
    <dbReference type="NCBI Taxonomy" id="1108045"/>
    <lineage>
        <taxon>Bacteria</taxon>
        <taxon>Bacillati</taxon>
        <taxon>Actinomycetota</taxon>
        <taxon>Actinomycetes</taxon>
        <taxon>Mycobacteriales</taxon>
        <taxon>Gordoniaceae</taxon>
        <taxon>Gordonia</taxon>
    </lineage>
</organism>
<evidence type="ECO:0000256" key="2">
    <source>
        <dbReference type="ARBA" id="ARBA00008974"/>
    </source>
</evidence>
<dbReference type="GO" id="GO:0022857">
    <property type="term" value="F:transmembrane transporter activity"/>
    <property type="evidence" value="ECO:0007669"/>
    <property type="project" value="InterPro"/>
</dbReference>
<feature type="transmembrane region" description="Helical" evidence="8">
    <location>
        <begin position="99"/>
        <end position="120"/>
    </location>
</feature>
<feature type="transmembrane region" description="Helical" evidence="8">
    <location>
        <begin position="399"/>
        <end position="419"/>
    </location>
</feature>
<evidence type="ECO:0000256" key="1">
    <source>
        <dbReference type="ARBA" id="ARBA00004141"/>
    </source>
</evidence>
<feature type="transmembrane region" description="Helical" evidence="8">
    <location>
        <begin position="198"/>
        <end position="219"/>
    </location>
</feature>
<feature type="transmembrane region" description="Helical" evidence="8">
    <location>
        <begin position="276"/>
        <end position="300"/>
    </location>
</feature>
<evidence type="ECO:0000256" key="7">
    <source>
        <dbReference type="PIRNR" id="PIRNR002744"/>
    </source>
</evidence>
<evidence type="ECO:0000256" key="4">
    <source>
        <dbReference type="ARBA" id="ARBA00022692"/>
    </source>
</evidence>
<comment type="caution">
    <text evidence="9">The sequence shown here is derived from an EMBL/GenBank/DDBJ whole genome shotgun (WGS) entry which is preliminary data.</text>
</comment>
<reference evidence="9 10" key="1">
    <citation type="submission" date="2012-08" db="EMBL/GenBank/DDBJ databases">
        <title>Whole genome shotgun sequence of Gordonia rhizosphera NBRC 16068.</title>
        <authorList>
            <person name="Takarada H."/>
            <person name="Isaki S."/>
            <person name="Hosoyama A."/>
            <person name="Tsuchikane K."/>
            <person name="Katsumata H."/>
            <person name="Baba S."/>
            <person name="Ohji S."/>
            <person name="Yamazaki S."/>
            <person name="Fujita N."/>
        </authorList>
    </citation>
    <scope>NUCLEOTIDE SEQUENCE [LARGE SCALE GENOMIC DNA]</scope>
    <source>
        <strain evidence="9 10">NBRC 16068</strain>
    </source>
</reference>
<dbReference type="Pfam" id="PF02133">
    <property type="entry name" value="Transp_cyt_pur"/>
    <property type="match status" value="1"/>
</dbReference>
<feature type="transmembrane region" description="Helical" evidence="8">
    <location>
        <begin position="57"/>
        <end position="78"/>
    </location>
</feature>
<evidence type="ECO:0000256" key="5">
    <source>
        <dbReference type="ARBA" id="ARBA00022989"/>
    </source>
</evidence>
<protein>
    <submittedName>
        <fullName evidence="9">Putative NCS1 family transporter</fullName>
    </submittedName>
</protein>
<dbReference type="Proteomes" id="UP000008363">
    <property type="component" value="Unassembled WGS sequence"/>
</dbReference>
<dbReference type="STRING" id="1108045.GORHZ_126_00330"/>
<dbReference type="AlphaFoldDB" id="K6WGN2"/>
<dbReference type="OrthoDB" id="9809167at2"/>